<evidence type="ECO:0000313" key="4">
    <source>
        <dbReference type="WBParaSite" id="TCNE_0001210001-mRNA-1"/>
    </source>
</evidence>
<feature type="chain" id="PRO_5044553417" evidence="1">
    <location>
        <begin position="18"/>
        <end position="73"/>
    </location>
</feature>
<dbReference type="WBParaSite" id="TCNE_0001210001-mRNA-1">
    <property type="protein sequence ID" value="TCNE_0001210001-mRNA-1"/>
    <property type="gene ID" value="TCNE_0001210001"/>
</dbReference>
<dbReference type="Proteomes" id="UP000050794">
    <property type="component" value="Unassembled WGS sequence"/>
</dbReference>
<proteinExistence type="predicted"/>
<reference evidence="4" key="1">
    <citation type="submission" date="2016-06" db="UniProtKB">
        <authorList>
            <consortium name="WormBaseParasite"/>
        </authorList>
    </citation>
    <scope>IDENTIFICATION</scope>
</reference>
<reference evidence="2 3" key="2">
    <citation type="submission" date="2018-11" db="EMBL/GenBank/DDBJ databases">
        <authorList>
            <consortium name="Pathogen Informatics"/>
        </authorList>
    </citation>
    <scope>NUCLEOTIDE SEQUENCE [LARGE SCALE GENOMIC DNA]</scope>
</reference>
<sequence>MRALWFAIIACVVSVWAYSPLRKQPPAQVDIYEEGKRKADGNLIQKVNFVVIGSAIDNESNSTPLPQEEKRTH</sequence>
<gene>
    <name evidence="2" type="ORF">TCNE_LOCUS12100</name>
</gene>
<organism evidence="3 4">
    <name type="scientific">Toxocara canis</name>
    <name type="common">Canine roundworm</name>
    <dbReference type="NCBI Taxonomy" id="6265"/>
    <lineage>
        <taxon>Eukaryota</taxon>
        <taxon>Metazoa</taxon>
        <taxon>Ecdysozoa</taxon>
        <taxon>Nematoda</taxon>
        <taxon>Chromadorea</taxon>
        <taxon>Rhabditida</taxon>
        <taxon>Spirurina</taxon>
        <taxon>Ascaridomorpha</taxon>
        <taxon>Ascaridoidea</taxon>
        <taxon>Toxocaridae</taxon>
        <taxon>Toxocara</taxon>
    </lineage>
</organism>
<keyword evidence="3" id="KW-1185">Reference proteome</keyword>
<dbReference type="EMBL" id="UYWY01021118">
    <property type="protein sequence ID" value="VDM43421.1"/>
    <property type="molecule type" value="Genomic_DNA"/>
</dbReference>
<accession>A0A183UUD0</accession>
<evidence type="ECO:0000256" key="1">
    <source>
        <dbReference type="SAM" id="SignalP"/>
    </source>
</evidence>
<evidence type="ECO:0000313" key="2">
    <source>
        <dbReference type="EMBL" id="VDM43421.1"/>
    </source>
</evidence>
<evidence type="ECO:0000313" key="3">
    <source>
        <dbReference type="Proteomes" id="UP000050794"/>
    </source>
</evidence>
<feature type="signal peptide" evidence="1">
    <location>
        <begin position="1"/>
        <end position="17"/>
    </location>
</feature>
<dbReference type="AlphaFoldDB" id="A0A183UUD0"/>
<name>A0A183UUD0_TOXCA</name>
<protein>
    <submittedName>
        <fullName evidence="4">Carboxypeptidase regulatory-like domain-containing protein</fullName>
    </submittedName>
</protein>
<keyword evidence="1" id="KW-0732">Signal</keyword>